<dbReference type="PANTHER" id="PTHR37422">
    <property type="entry name" value="TEICHURONIC ACID BIOSYNTHESIS PROTEIN TUAE"/>
    <property type="match status" value="1"/>
</dbReference>
<feature type="domain" description="O-antigen ligase-related" evidence="6">
    <location>
        <begin position="199"/>
        <end position="352"/>
    </location>
</feature>
<dbReference type="Proteomes" id="UP001060919">
    <property type="component" value="Chromosome"/>
</dbReference>
<sequence length="421" mass="48944">MTPEMQTPLVQDVRKTIAYILCISLFVGLICSKFLISLSMIAFVVVGVFSPTLKIDIQQLWKNKGYTMTLGIFLLFLISSMMSTNMEAAIVRLRIALPLFFLPIAFALLPPFSKKEYQQLLFIFLSGMSLTCLGVLINYGLNYEEMQQLLVVSKAIPTPNGDHIRFSLMINLAVFAGFWLLQEQFCWRHKNEKWLIGLLVLFLMLTLHILSVRIGMVILYLGISVTILYYMLYKRYYWLGLLLIGGILVVPYLAYRYVPSIQTKVNLTRHNWHMYQKGTYGEYSDTRRLLSYEIAWDVAKQAPWLGVGVGDLNDEQARLYKKKYPDQKVMYPHNFFLTIYAATGILGLLFFLVCFFFPFFYHKQYRNLFFLLFYLTIFLSFMTENTLLNAIGVGIYSFFLLFSMNYLEGRRKAAAVQPKRN</sequence>
<evidence type="ECO:0000256" key="2">
    <source>
        <dbReference type="ARBA" id="ARBA00022692"/>
    </source>
</evidence>
<evidence type="ECO:0000256" key="4">
    <source>
        <dbReference type="ARBA" id="ARBA00023136"/>
    </source>
</evidence>
<dbReference type="Pfam" id="PF04932">
    <property type="entry name" value="Wzy_C"/>
    <property type="match status" value="1"/>
</dbReference>
<dbReference type="AlphaFoldDB" id="A0A916DW63"/>
<gene>
    <name evidence="7" type="ORF">AsAng_0050990</name>
</gene>
<feature type="transmembrane region" description="Helical" evidence="5">
    <location>
        <begin position="239"/>
        <end position="258"/>
    </location>
</feature>
<protein>
    <submittedName>
        <fullName evidence="7">O-antigen ligase family protein</fullName>
    </submittedName>
</protein>
<feature type="transmembrane region" description="Helical" evidence="5">
    <location>
        <begin position="163"/>
        <end position="181"/>
    </location>
</feature>
<evidence type="ECO:0000313" key="7">
    <source>
        <dbReference type="EMBL" id="BDS14320.1"/>
    </source>
</evidence>
<dbReference type="EMBL" id="AP026867">
    <property type="protein sequence ID" value="BDS14320.1"/>
    <property type="molecule type" value="Genomic_DNA"/>
</dbReference>
<feature type="transmembrane region" description="Helical" evidence="5">
    <location>
        <begin position="389"/>
        <end position="407"/>
    </location>
</feature>
<organism evidence="7 8">
    <name type="scientific">Aureispira anguillae</name>
    <dbReference type="NCBI Taxonomy" id="2864201"/>
    <lineage>
        <taxon>Bacteria</taxon>
        <taxon>Pseudomonadati</taxon>
        <taxon>Bacteroidota</taxon>
        <taxon>Saprospiria</taxon>
        <taxon>Saprospirales</taxon>
        <taxon>Saprospiraceae</taxon>
        <taxon>Aureispira</taxon>
    </lineage>
</organism>
<keyword evidence="8" id="KW-1185">Reference proteome</keyword>
<dbReference type="InterPro" id="IPR007016">
    <property type="entry name" value="O-antigen_ligase-rel_domated"/>
</dbReference>
<dbReference type="PANTHER" id="PTHR37422:SF17">
    <property type="entry name" value="O-ANTIGEN LIGASE"/>
    <property type="match status" value="1"/>
</dbReference>
<comment type="subcellular location">
    <subcellularLocation>
        <location evidence="1">Membrane</location>
        <topology evidence="1">Multi-pass membrane protein</topology>
    </subcellularLocation>
</comment>
<dbReference type="InterPro" id="IPR051533">
    <property type="entry name" value="WaaL-like"/>
</dbReference>
<dbReference type="RefSeq" id="WP_264789540.1">
    <property type="nucleotide sequence ID" value="NZ_AP026867.1"/>
</dbReference>
<evidence type="ECO:0000259" key="6">
    <source>
        <dbReference type="Pfam" id="PF04932"/>
    </source>
</evidence>
<keyword evidence="2 5" id="KW-0812">Transmembrane</keyword>
<evidence type="ECO:0000256" key="5">
    <source>
        <dbReference type="SAM" id="Phobius"/>
    </source>
</evidence>
<keyword evidence="3 5" id="KW-1133">Transmembrane helix</keyword>
<feature type="transmembrane region" description="Helical" evidence="5">
    <location>
        <begin position="121"/>
        <end position="143"/>
    </location>
</feature>
<feature type="transmembrane region" description="Helical" evidence="5">
    <location>
        <begin position="367"/>
        <end position="383"/>
    </location>
</feature>
<feature type="transmembrane region" description="Helical" evidence="5">
    <location>
        <begin position="335"/>
        <end position="360"/>
    </location>
</feature>
<feature type="transmembrane region" description="Helical" evidence="5">
    <location>
        <begin position="66"/>
        <end position="83"/>
    </location>
</feature>
<evidence type="ECO:0000256" key="1">
    <source>
        <dbReference type="ARBA" id="ARBA00004141"/>
    </source>
</evidence>
<keyword evidence="4 5" id="KW-0472">Membrane</keyword>
<accession>A0A916DW63</accession>
<keyword evidence="7" id="KW-0436">Ligase</keyword>
<name>A0A916DW63_9BACT</name>
<proteinExistence type="predicted"/>
<evidence type="ECO:0000256" key="3">
    <source>
        <dbReference type="ARBA" id="ARBA00022989"/>
    </source>
</evidence>
<dbReference type="KEGG" id="aup:AsAng_0050990"/>
<evidence type="ECO:0000313" key="8">
    <source>
        <dbReference type="Proteomes" id="UP001060919"/>
    </source>
</evidence>
<reference evidence="7" key="1">
    <citation type="submission" date="2022-09" db="EMBL/GenBank/DDBJ databases">
        <title>Aureispira anguillicida sp. nov., isolated from Leptocephalus of Japanese eel Anguilla japonica.</title>
        <authorList>
            <person name="Yuasa K."/>
            <person name="Mekata T."/>
            <person name="Ikunari K."/>
        </authorList>
    </citation>
    <scope>NUCLEOTIDE SEQUENCE</scope>
    <source>
        <strain evidence="7">EL160426</strain>
    </source>
</reference>
<dbReference type="GO" id="GO:0016874">
    <property type="term" value="F:ligase activity"/>
    <property type="evidence" value="ECO:0007669"/>
    <property type="project" value="UniProtKB-KW"/>
</dbReference>
<feature type="transmembrane region" description="Helical" evidence="5">
    <location>
        <begin position="17"/>
        <end position="46"/>
    </location>
</feature>
<feature type="transmembrane region" description="Helical" evidence="5">
    <location>
        <begin position="89"/>
        <end position="109"/>
    </location>
</feature>
<dbReference type="GO" id="GO:0016020">
    <property type="term" value="C:membrane"/>
    <property type="evidence" value="ECO:0007669"/>
    <property type="project" value="UniProtKB-SubCell"/>
</dbReference>